<dbReference type="EMBL" id="RDQH01000332">
    <property type="protein sequence ID" value="RXH96976.1"/>
    <property type="molecule type" value="Genomic_DNA"/>
</dbReference>
<sequence length="284" mass="31915">MGSAVIMERVLNLFRSMLCLNEGEEIEAKFSDTAKERLKLSKYFVVRKVLTRKKFRSSIVMRVIKELWRPKVAVEAMAIREDRILLSFNIEDDMRTVLSGNSWFFGKLLPILAEVKGLKVPVNVSLREQEFWIQIHGLPSSLMSVRMREILGVTIGRVVKINMDGAMNGHTNMRGVKVGWVLGGRGAAVSRRHLVVVESDSLKAIAVPNGTYIDSSAIGMIAEDVLQLASTFSMARFIHVSHLCNRVAYHLAKFALSSSNNLIWIKEPPTFIQELLLQDICNSA</sequence>
<evidence type="ECO:0000313" key="3">
    <source>
        <dbReference type="Proteomes" id="UP000290289"/>
    </source>
</evidence>
<comment type="caution">
    <text evidence="2">The sequence shown here is derived from an EMBL/GenBank/DDBJ whole genome shotgun (WGS) entry which is preliminary data.</text>
</comment>
<dbReference type="InterPro" id="IPR002156">
    <property type="entry name" value="RNaseH_domain"/>
</dbReference>
<name>A0A498JPJ1_MALDO</name>
<dbReference type="InterPro" id="IPR040256">
    <property type="entry name" value="At4g02000-like"/>
</dbReference>
<proteinExistence type="predicted"/>
<reference evidence="2 3" key="1">
    <citation type="submission" date="2018-10" db="EMBL/GenBank/DDBJ databases">
        <title>A high-quality apple genome assembly.</title>
        <authorList>
            <person name="Hu J."/>
        </authorList>
    </citation>
    <scope>NUCLEOTIDE SEQUENCE [LARGE SCALE GENOMIC DNA]</scope>
    <source>
        <strain evidence="3">cv. HFTH1</strain>
        <tissue evidence="2">Young leaf</tissue>
    </source>
</reference>
<protein>
    <recommendedName>
        <fullName evidence="1">RNase H type-1 domain-containing protein</fullName>
    </recommendedName>
</protein>
<dbReference type="PANTHER" id="PTHR31286:SF178">
    <property type="entry name" value="DUF4283 DOMAIN-CONTAINING PROTEIN"/>
    <property type="match status" value="1"/>
</dbReference>
<keyword evidence="3" id="KW-1185">Reference proteome</keyword>
<evidence type="ECO:0000259" key="1">
    <source>
        <dbReference type="Pfam" id="PF13456"/>
    </source>
</evidence>
<dbReference type="AlphaFoldDB" id="A0A498JPJ1"/>
<evidence type="ECO:0000313" key="2">
    <source>
        <dbReference type="EMBL" id="RXH96976.1"/>
    </source>
</evidence>
<dbReference type="PANTHER" id="PTHR31286">
    <property type="entry name" value="GLYCINE-RICH CELL WALL STRUCTURAL PROTEIN 1.8-LIKE"/>
    <property type="match status" value="1"/>
</dbReference>
<dbReference type="Pfam" id="PF13456">
    <property type="entry name" value="RVT_3"/>
    <property type="match status" value="1"/>
</dbReference>
<dbReference type="Proteomes" id="UP000290289">
    <property type="component" value="Chromosome 6"/>
</dbReference>
<organism evidence="2 3">
    <name type="scientific">Malus domestica</name>
    <name type="common">Apple</name>
    <name type="synonym">Pyrus malus</name>
    <dbReference type="NCBI Taxonomy" id="3750"/>
    <lineage>
        <taxon>Eukaryota</taxon>
        <taxon>Viridiplantae</taxon>
        <taxon>Streptophyta</taxon>
        <taxon>Embryophyta</taxon>
        <taxon>Tracheophyta</taxon>
        <taxon>Spermatophyta</taxon>
        <taxon>Magnoliopsida</taxon>
        <taxon>eudicotyledons</taxon>
        <taxon>Gunneridae</taxon>
        <taxon>Pentapetalae</taxon>
        <taxon>rosids</taxon>
        <taxon>fabids</taxon>
        <taxon>Rosales</taxon>
        <taxon>Rosaceae</taxon>
        <taxon>Amygdaloideae</taxon>
        <taxon>Maleae</taxon>
        <taxon>Malus</taxon>
    </lineage>
</organism>
<accession>A0A498JPJ1</accession>
<feature type="domain" description="RNase H type-1" evidence="1">
    <location>
        <begin position="195"/>
        <end position="255"/>
    </location>
</feature>
<gene>
    <name evidence="2" type="ORF">DVH24_035644</name>
</gene>
<dbReference type="GO" id="GO:0003676">
    <property type="term" value="F:nucleic acid binding"/>
    <property type="evidence" value="ECO:0007669"/>
    <property type="project" value="InterPro"/>
</dbReference>
<dbReference type="GO" id="GO:0004523">
    <property type="term" value="F:RNA-DNA hybrid ribonuclease activity"/>
    <property type="evidence" value="ECO:0007669"/>
    <property type="project" value="InterPro"/>
</dbReference>